<evidence type="ECO:0000256" key="1">
    <source>
        <dbReference type="SAM" id="SignalP"/>
    </source>
</evidence>
<accession>A0A059G5R9</accession>
<dbReference type="EMBL" id="ARYL01000016">
    <property type="protein sequence ID" value="KDA02171.1"/>
    <property type="molecule type" value="Genomic_DNA"/>
</dbReference>
<organism evidence="2 3">
    <name type="scientific">Hyphomonas oceanitis SCH89</name>
    <dbReference type="NCBI Taxonomy" id="1280953"/>
    <lineage>
        <taxon>Bacteria</taxon>
        <taxon>Pseudomonadati</taxon>
        <taxon>Pseudomonadota</taxon>
        <taxon>Alphaproteobacteria</taxon>
        <taxon>Hyphomonadales</taxon>
        <taxon>Hyphomonadaceae</taxon>
        <taxon>Hyphomonas</taxon>
    </lineage>
</organism>
<name>A0A059G5R9_9PROT</name>
<feature type="chain" id="PRO_5001573004" description="Lipoprotein" evidence="1">
    <location>
        <begin position="23"/>
        <end position="387"/>
    </location>
</feature>
<proteinExistence type="predicted"/>
<sequence length="387" mass="42273">MHLNRLGGFLVAGLLCVLTACGAQGKSATATVHFYPDTNPALLSEWGVLSASKGALRLSTGVVPYDLNTPLFTDYAHKLRTIYVPEGEAAAFRDNDYPDFPVGTIISKTFYYPRASGDQTGDRQRILKANDTPGKVEPILDDLASVDLVETRLLVRREKAWEAISYVWNDEQTDAKLTRIGAYRDMTIVDDQGQETDFTYVVPNTNQCAGCHALNNTTRVIAPLGVRPRHLNKRFDHGDGETNQLEYLAMIGYLKNAPAPENVPRNADWKDEALPLNDRARAYLDINCSHCHNRDGPADTSGLYLTPDIPLGEASGLCKLPIAAGGGTGNLPYDIVPGHPEDSVLAYRMGSTDPGAMMPELGRSLRHDEGVALIREWIQNMDGSCAG</sequence>
<evidence type="ECO:0000313" key="3">
    <source>
        <dbReference type="Proteomes" id="UP000024942"/>
    </source>
</evidence>
<evidence type="ECO:0008006" key="4">
    <source>
        <dbReference type="Google" id="ProtNLM"/>
    </source>
</evidence>
<dbReference type="AlphaFoldDB" id="A0A059G5R9"/>
<dbReference type="Proteomes" id="UP000024942">
    <property type="component" value="Unassembled WGS sequence"/>
</dbReference>
<feature type="signal peptide" evidence="1">
    <location>
        <begin position="1"/>
        <end position="22"/>
    </location>
</feature>
<protein>
    <recommendedName>
        <fullName evidence="4">Lipoprotein</fullName>
    </recommendedName>
</protein>
<dbReference type="NCBIfam" id="TIGR03806">
    <property type="entry name" value="chp_HNE_0200"/>
    <property type="match status" value="1"/>
</dbReference>
<dbReference type="InterPro" id="IPR022269">
    <property type="entry name" value="SO_2930-like_C"/>
</dbReference>
<dbReference type="STRING" id="1280953.HOC_11428"/>
<keyword evidence="1" id="KW-0732">Signal</keyword>
<comment type="caution">
    <text evidence="2">The sequence shown here is derived from an EMBL/GenBank/DDBJ whole genome shotgun (WGS) entry which is preliminary data.</text>
</comment>
<dbReference type="PATRIC" id="fig|1280953.3.peg.2304"/>
<keyword evidence="3" id="KW-1185">Reference proteome</keyword>
<reference evidence="2 3" key="1">
    <citation type="journal article" date="2014" name="Antonie Van Leeuwenhoek">
        <title>Hyphomonas beringensis sp. nov. and Hyphomonas chukchiensis sp. nov., isolated from surface seawater of the Bering Sea and Chukchi Sea.</title>
        <authorList>
            <person name="Li C."/>
            <person name="Lai Q."/>
            <person name="Li G."/>
            <person name="Dong C."/>
            <person name="Wang J."/>
            <person name="Liao Y."/>
            <person name="Shao Z."/>
        </authorList>
    </citation>
    <scope>NUCLEOTIDE SEQUENCE [LARGE SCALE GENOMIC DNA]</scope>
    <source>
        <strain evidence="2 3">SCH89</strain>
    </source>
</reference>
<dbReference type="RefSeq" id="WP_035538637.1">
    <property type="nucleotide sequence ID" value="NZ_ARYL01000016.1"/>
</dbReference>
<dbReference type="PROSITE" id="PS51257">
    <property type="entry name" value="PROKAR_LIPOPROTEIN"/>
    <property type="match status" value="1"/>
</dbReference>
<dbReference type="eggNOG" id="COG5434">
    <property type="taxonomic scope" value="Bacteria"/>
</dbReference>
<evidence type="ECO:0000313" key="2">
    <source>
        <dbReference type="EMBL" id="KDA02171.1"/>
    </source>
</evidence>
<gene>
    <name evidence="2" type="ORF">HOC_11428</name>
</gene>
<dbReference type="OrthoDB" id="338827at2"/>